<sequence>MATMNVSLPEPMKDWVTEQTADGRYSNASDYVRDLIRRDQARAKKIAAMQSHVDAGLASGVSSLSMEDIRQMARTKAGLTTSQNEL</sequence>
<dbReference type="AlphaFoldDB" id="A0A1I5NKG3"/>
<organism evidence="3 4">
    <name type="scientific">Cohaesibacter marisflavi</name>
    <dbReference type="NCBI Taxonomy" id="655353"/>
    <lineage>
        <taxon>Bacteria</taxon>
        <taxon>Pseudomonadati</taxon>
        <taxon>Pseudomonadota</taxon>
        <taxon>Alphaproteobacteria</taxon>
        <taxon>Hyphomicrobiales</taxon>
        <taxon>Cohaesibacteraceae</taxon>
    </lineage>
</organism>
<dbReference type="SUPFAM" id="SSF47598">
    <property type="entry name" value="Ribbon-helix-helix"/>
    <property type="match status" value="1"/>
</dbReference>
<dbReference type="OrthoDB" id="9811310at2"/>
<dbReference type="Proteomes" id="UP000199236">
    <property type="component" value="Unassembled WGS sequence"/>
</dbReference>
<comment type="similarity">
    <text evidence="1">Belongs to the ParD antitoxin family.</text>
</comment>
<evidence type="ECO:0000256" key="2">
    <source>
        <dbReference type="ARBA" id="ARBA00022649"/>
    </source>
</evidence>
<dbReference type="EMBL" id="FOVR01000033">
    <property type="protein sequence ID" value="SFP21701.1"/>
    <property type="molecule type" value="Genomic_DNA"/>
</dbReference>
<keyword evidence="4" id="KW-1185">Reference proteome</keyword>
<dbReference type="RefSeq" id="WP_090075778.1">
    <property type="nucleotide sequence ID" value="NZ_FOVR01000033.1"/>
</dbReference>
<dbReference type="InterPro" id="IPR022789">
    <property type="entry name" value="ParD"/>
</dbReference>
<dbReference type="STRING" id="655353.SAMN04488056_1333"/>
<dbReference type="Pfam" id="PF03693">
    <property type="entry name" value="ParD_antitoxin"/>
    <property type="match status" value="1"/>
</dbReference>
<dbReference type="PANTHER" id="PTHR36582:SF2">
    <property type="entry name" value="ANTITOXIN PARD"/>
    <property type="match status" value="1"/>
</dbReference>
<evidence type="ECO:0000313" key="3">
    <source>
        <dbReference type="EMBL" id="SFP21701.1"/>
    </source>
</evidence>
<accession>A0A1I5NKG3</accession>
<dbReference type="CDD" id="cd22231">
    <property type="entry name" value="RHH_NikR_HicB-like"/>
    <property type="match status" value="1"/>
</dbReference>
<dbReference type="PANTHER" id="PTHR36582">
    <property type="entry name" value="ANTITOXIN PARD"/>
    <property type="match status" value="1"/>
</dbReference>
<keyword evidence="2" id="KW-1277">Toxin-antitoxin system</keyword>
<protein>
    <submittedName>
        <fullName evidence="3">Antitoxin ParD1/3/4</fullName>
    </submittedName>
</protein>
<dbReference type="GO" id="GO:0006355">
    <property type="term" value="P:regulation of DNA-templated transcription"/>
    <property type="evidence" value="ECO:0007669"/>
    <property type="project" value="InterPro"/>
</dbReference>
<proteinExistence type="inferred from homology"/>
<dbReference type="InterPro" id="IPR010985">
    <property type="entry name" value="Ribbon_hlx_hlx"/>
</dbReference>
<evidence type="ECO:0000256" key="1">
    <source>
        <dbReference type="ARBA" id="ARBA00008580"/>
    </source>
</evidence>
<reference evidence="3 4" key="1">
    <citation type="submission" date="2016-10" db="EMBL/GenBank/DDBJ databases">
        <authorList>
            <person name="de Groot N.N."/>
        </authorList>
    </citation>
    <scope>NUCLEOTIDE SEQUENCE [LARGE SCALE GENOMIC DNA]</scope>
    <source>
        <strain evidence="3 4">CGMCC 1.9157</strain>
    </source>
</reference>
<name>A0A1I5NKG3_9HYPH</name>
<dbReference type="InterPro" id="IPR038296">
    <property type="entry name" value="ParD_sf"/>
</dbReference>
<dbReference type="Gene3D" id="6.10.10.120">
    <property type="entry name" value="Antitoxin ParD1-like"/>
    <property type="match status" value="1"/>
</dbReference>
<dbReference type="NCBIfam" id="TIGR02606">
    <property type="entry name" value="antidote_CC2985"/>
    <property type="match status" value="1"/>
</dbReference>
<evidence type="ECO:0000313" key="4">
    <source>
        <dbReference type="Proteomes" id="UP000199236"/>
    </source>
</evidence>
<gene>
    <name evidence="3" type="ORF">SAMN04488056_1333</name>
</gene>